<name>A0A0N0RS38_9BASI</name>
<evidence type="ECO:0000256" key="1">
    <source>
        <dbReference type="SAM" id="MobiDB-lite"/>
    </source>
</evidence>
<evidence type="ECO:0000313" key="3">
    <source>
        <dbReference type="Proteomes" id="UP000037751"/>
    </source>
</evidence>
<organism evidence="2 3">
    <name type="scientific">Malassezia pachydermatis</name>
    <dbReference type="NCBI Taxonomy" id="77020"/>
    <lineage>
        <taxon>Eukaryota</taxon>
        <taxon>Fungi</taxon>
        <taxon>Dikarya</taxon>
        <taxon>Basidiomycota</taxon>
        <taxon>Ustilaginomycotina</taxon>
        <taxon>Malasseziomycetes</taxon>
        <taxon>Malasseziales</taxon>
        <taxon>Malasseziaceae</taxon>
        <taxon>Malassezia</taxon>
    </lineage>
</organism>
<dbReference type="VEuPathDB" id="FungiDB:Malapachy_0271"/>
<gene>
    <name evidence="2" type="ORF">Malapachy_0271</name>
</gene>
<feature type="region of interest" description="Disordered" evidence="1">
    <location>
        <begin position="337"/>
        <end position="363"/>
    </location>
</feature>
<dbReference type="OrthoDB" id="3358973at2759"/>
<comment type="caution">
    <text evidence="2">The sequence shown here is derived from an EMBL/GenBank/DDBJ whole genome shotgun (WGS) entry which is preliminary data.</text>
</comment>
<dbReference type="EMBL" id="LGAV01000006">
    <property type="protein sequence ID" value="KOS13322.1"/>
    <property type="molecule type" value="Genomic_DNA"/>
</dbReference>
<evidence type="ECO:0000313" key="2">
    <source>
        <dbReference type="EMBL" id="KOS13322.1"/>
    </source>
</evidence>
<feature type="region of interest" description="Disordered" evidence="1">
    <location>
        <begin position="215"/>
        <end position="244"/>
    </location>
</feature>
<accession>A0A0N0RS38</accession>
<dbReference type="GeneID" id="28726675"/>
<keyword evidence="3" id="KW-1185">Reference proteome</keyword>
<dbReference type="RefSeq" id="XP_017990954.1">
    <property type="nucleotide sequence ID" value="XM_018134800.1"/>
</dbReference>
<feature type="region of interest" description="Disordered" evidence="1">
    <location>
        <begin position="67"/>
        <end position="128"/>
    </location>
</feature>
<proteinExistence type="predicted"/>
<protein>
    <submittedName>
        <fullName evidence="2">Uncharacterized protein</fullName>
    </submittedName>
</protein>
<dbReference type="AlphaFoldDB" id="A0A0N0RS38"/>
<feature type="compositionally biased region" description="Polar residues" evidence="1">
    <location>
        <begin position="112"/>
        <end position="124"/>
    </location>
</feature>
<sequence>MNEALPVDTVDASTSVAEAAWAAPRSDATTTNASSSYDTYALANGEAYSQTEEQEAETRHVEEYLSRMSKQEQNQRRHRLDHGGAGSASGTSLVRRISSSFARVPSLRGPRNTPNQRQQSTSAKADTYELARSSYGRNRHDTMLPTHGYGPVGDESEDSQYYPAAPFTDGSDSHMSSADQEALQTGALMGTNHMSSNEADDISSAQETYVPSTTYESYNDHHPVSSPVDSPREGMGPFADQPESQSNMEATLARIRSRNFPTVTVGGASTRQLRRQNTLQRQGSVNAAGSSRLRYGSTIDPIPESQVGEQPMHGDVAEANLYKEDDDSLQAAEHRRSFPAMHEPPVQTHEYPPATSMSTDAKDPLDGPNNNRWYWSDLVFGCGLCLSHNDDDEQAARTNPME</sequence>
<dbReference type="Proteomes" id="UP000037751">
    <property type="component" value="Unassembled WGS sequence"/>
</dbReference>
<feature type="compositionally biased region" description="Polar residues" evidence="1">
    <location>
        <begin position="88"/>
        <end position="101"/>
    </location>
</feature>
<feature type="region of interest" description="Disordered" evidence="1">
    <location>
        <begin position="275"/>
        <end position="310"/>
    </location>
</feature>
<reference evidence="2 3" key="1">
    <citation type="submission" date="2015-07" db="EMBL/GenBank/DDBJ databases">
        <title>Draft Genome Sequence of Malassezia furfur CBS1878 and Malassezia pachydermatis CBS1879.</title>
        <authorList>
            <person name="Triana S."/>
            <person name="Ohm R."/>
            <person name="Gonzalez A."/>
            <person name="DeCock H."/>
            <person name="Restrepo S."/>
            <person name="Celis A."/>
        </authorList>
    </citation>
    <scope>NUCLEOTIDE SEQUENCE [LARGE SCALE GENOMIC DNA]</scope>
    <source>
        <strain evidence="2 3">CBS 1879</strain>
    </source>
</reference>